<dbReference type="SUPFAM" id="SSF56042">
    <property type="entry name" value="PurM C-terminal domain-like"/>
    <property type="match status" value="1"/>
</dbReference>
<dbReference type="GO" id="GO:0009030">
    <property type="term" value="F:thiamine-phosphate kinase activity"/>
    <property type="evidence" value="ECO:0007669"/>
    <property type="project" value="UniProtKB-EC"/>
</dbReference>
<dbReference type="PANTHER" id="PTHR30270">
    <property type="entry name" value="THIAMINE-MONOPHOSPHATE KINASE"/>
    <property type="match status" value="1"/>
</dbReference>
<proteinExistence type="predicted"/>
<feature type="domain" description="PurM-like C-terminal" evidence="1">
    <location>
        <begin position="10"/>
        <end position="79"/>
    </location>
</feature>
<dbReference type="PANTHER" id="PTHR30270:SF0">
    <property type="entry name" value="THIAMINE-MONOPHOSPHATE KINASE"/>
    <property type="match status" value="1"/>
</dbReference>
<keyword evidence="2" id="KW-0418">Kinase</keyword>
<protein>
    <submittedName>
        <fullName evidence="2">Thiamine-monophosphate kinase</fullName>
        <ecNumber evidence="2">2.7.4.16</ecNumber>
    </submittedName>
</protein>
<dbReference type="GO" id="GO:0009228">
    <property type="term" value="P:thiamine biosynthetic process"/>
    <property type="evidence" value="ECO:0007669"/>
    <property type="project" value="InterPro"/>
</dbReference>
<dbReference type="EMBL" id="CABN01000010">
    <property type="protein sequence ID" value="CBH99392.1"/>
    <property type="molecule type" value="Genomic_DNA"/>
</dbReference>
<evidence type="ECO:0000313" key="2">
    <source>
        <dbReference type="EMBL" id="CBH99392.1"/>
    </source>
</evidence>
<dbReference type="Pfam" id="PF02769">
    <property type="entry name" value="AIRS_C"/>
    <property type="match status" value="1"/>
</dbReference>
<dbReference type="Gene3D" id="3.90.650.10">
    <property type="entry name" value="PurM-like C-terminal domain"/>
    <property type="match status" value="1"/>
</dbReference>
<dbReference type="AlphaFoldDB" id="E6PWT4"/>
<sequence>MAQGLSLRRARLATAAIDISDGLSTELAHLCEESGVAAEIEARRIPIGAGANLEQALHGGEDYELLFTASAQARVPRSIAGVAVTCIGQMVSARRGKPGMTLITEGGREPLVARGWEHFC</sequence>
<name>E6PWT4_9ZZZZ</name>
<organism evidence="2">
    <name type="scientific">mine drainage metagenome</name>
    <dbReference type="NCBI Taxonomy" id="410659"/>
    <lineage>
        <taxon>unclassified sequences</taxon>
        <taxon>metagenomes</taxon>
        <taxon>ecological metagenomes</taxon>
    </lineage>
</organism>
<dbReference type="EC" id="2.7.4.16" evidence="2"/>
<accession>E6PWT4</accession>
<evidence type="ECO:0000259" key="1">
    <source>
        <dbReference type="Pfam" id="PF02769"/>
    </source>
</evidence>
<dbReference type="InterPro" id="IPR006283">
    <property type="entry name" value="ThiL-like"/>
</dbReference>
<dbReference type="InterPro" id="IPR010918">
    <property type="entry name" value="PurM-like_C_dom"/>
</dbReference>
<keyword evidence="2" id="KW-0808">Transferase</keyword>
<reference evidence="2" key="1">
    <citation type="submission" date="2009-10" db="EMBL/GenBank/DDBJ databases">
        <title>Diversity of trophic interactions inside an arsenic-rich microbial ecosystem.</title>
        <authorList>
            <person name="Bertin P.N."/>
            <person name="Heinrich-Salmeron A."/>
            <person name="Pelletier E."/>
            <person name="Goulhen-Chollet F."/>
            <person name="Arsene-Ploetze F."/>
            <person name="Gallien S."/>
            <person name="Calteau A."/>
            <person name="Vallenet D."/>
            <person name="Casiot C."/>
            <person name="Chane-Woon-Ming B."/>
            <person name="Giloteaux L."/>
            <person name="Barakat M."/>
            <person name="Bonnefoy V."/>
            <person name="Bruneel O."/>
            <person name="Chandler M."/>
            <person name="Cleiss J."/>
            <person name="Duran R."/>
            <person name="Elbaz-Poulichet F."/>
            <person name="Fonknechten N."/>
            <person name="Lauga B."/>
            <person name="Mornico D."/>
            <person name="Ortet P."/>
            <person name="Schaeffer C."/>
            <person name="Siguier P."/>
            <person name="Alexander Thil Smith A."/>
            <person name="Van Dorsselaer A."/>
            <person name="Weissenbach J."/>
            <person name="Medigue C."/>
            <person name="Le Paslier D."/>
        </authorList>
    </citation>
    <scope>NUCLEOTIDE SEQUENCE</scope>
</reference>
<dbReference type="InterPro" id="IPR036676">
    <property type="entry name" value="PurM-like_C_sf"/>
</dbReference>
<gene>
    <name evidence="2" type="ORF">CARN3_0307</name>
</gene>
<comment type="caution">
    <text evidence="2">The sequence shown here is derived from an EMBL/GenBank/DDBJ whole genome shotgun (WGS) entry which is preliminary data.</text>
</comment>